<dbReference type="Pfam" id="PF00355">
    <property type="entry name" value="Rieske"/>
    <property type="match status" value="1"/>
</dbReference>
<dbReference type="Gene3D" id="3.90.380.10">
    <property type="entry name" value="Naphthalene 1,2-dioxygenase Alpha Subunit, Chain A, domain 1"/>
    <property type="match status" value="1"/>
</dbReference>
<feature type="domain" description="Rieske" evidence="7">
    <location>
        <begin position="7"/>
        <end position="109"/>
    </location>
</feature>
<dbReference type="Pfam" id="PF19112">
    <property type="entry name" value="VanA_C"/>
    <property type="match status" value="1"/>
</dbReference>
<evidence type="ECO:0000256" key="6">
    <source>
        <dbReference type="SAM" id="MobiDB-lite"/>
    </source>
</evidence>
<evidence type="ECO:0000256" key="5">
    <source>
        <dbReference type="ARBA" id="ARBA00023014"/>
    </source>
</evidence>
<dbReference type="SUPFAM" id="SSF55961">
    <property type="entry name" value="Bet v1-like"/>
    <property type="match status" value="1"/>
</dbReference>
<dbReference type="Gene3D" id="2.102.10.10">
    <property type="entry name" value="Rieske [2Fe-2S] iron-sulphur domain"/>
    <property type="match status" value="1"/>
</dbReference>
<organism evidence="8 9">
    <name type="scientific">Polaromonas aquatica</name>
    <dbReference type="NCBI Taxonomy" id="332657"/>
    <lineage>
        <taxon>Bacteria</taxon>
        <taxon>Pseudomonadati</taxon>
        <taxon>Pseudomonadota</taxon>
        <taxon>Betaproteobacteria</taxon>
        <taxon>Burkholderiales</taxon>
        <taxon>Comamonadaceae</taxon>
        <taxon>Polaromonas</taxon>
    </lineage>
</organism>
<dbReference type="EMBL" id="JBHSRS010000084">
    <property type="protein sequence ID" value="MFC6284685.1"/>
    <property type="molecule type" value="Genomic_DNA"/>
</dbReference>
<proteinExistence type="predicted"/>
<feature type="compositionally biased region" description="Basic and acidic residues" evidence="6">
    <location>
        <begin position="345"/>
        <end position="356"/>
    </location>
</feature>
<dbReference type="PANTHER" id="PTHR21266">
    <property type="entry name" value="IRON-SULFUR DOMAIN CONTAINING PROTEIN"/>
    <property type="match status" value="1"/>
</dbReference>
<dbReference type="PROSITE" id="PS51296">
    <property type="entry name" value="RIESKE"/>
    <property type="match status" value="1"/>
</dbReference>
<evidence type="ECO:0000313" key="8">
    <source>
        <dbReference type="EMBL" id="MFC6284685.1"/>
    </source>
</evidence>
<dbReference type="Proteomes" id="UP001596270">
    <property type="component" value="Unassembled WGS sequence"/>
</dbReference>
<keyword evidence="2" id="KW-0479">Metal-binding</keyword>
<feature type="region of interest" description="Disordered" evidence="6">
    <location>
        <begin position="345"/>
        <end position="368"/>
    </location>
</feature>
<dbReference type="InterPro" id="IPR017941">
    <property type="entry name" value="Rieske_2Fe-2S"/>
</dbReference>
<evidence type="ECO:0000256" key="3">
    <source>
        <dbReference type="ARBA" id="ARBA00023002"/>
    </source>
</evidence>
<dbReference type="PANTHER" id="PTHR21266:SF60">
    <property type="entry name" value="3-KETOSTEROID-9-ALPHA-MONOOXYGENASE, OXYGENASE COMPONENT"/>
    <property type="match status" value="1"/>
</dbReference>
<evidence type="ECO:0000313" key="9">
    <source>
        <dbReference type="Proteomes" id="UP001596270"/>
    </source>
</evidence>
<keyword evidence="4" id="KW-0408">Iron</keyword>
<evidence type="ECO:0000256" key="2">
    <source>
        <dbReference type="ARBA" id="ARBA00022723"/>
    </source>
</evidence>
<dbReference type="RefSeq" id="WP_371435180.1">
    <property type="nucleotide sequence ID" value="NZ_JBHSRS010000084.1"/>
</dbReference>
<gene>
    <name evidence="8" type="ORF">ACFQND_25950</name>
</gene>
<keyword evidence="1" id="KW-0001">2Fe-2S</keyword>
<dbReference type="InterPro" id="IPR044043">
    <property type="entry name" value="VanA_C_cat"/>
</dbReference>
<keyword evidence="3" id="KW-0560">Oxidoreductase</keyword>
<dbReference type="CDD" id="cd08878">
    <property type="entry name" value="RHO_alpha_C_DMO-like"/>
    <property type="match status" value="1"/>
</dbReference>
<reference evidence="9" key="1">
    <citation type="journal article" date="2019" name="Int. J. Syst. Evol. Microbiol.">
        <title>The Global Catalogue of Microorganisms (GCM) 10K type strain sequencing project: providing services to taxonomists for standard genome sequencing and annotation.</title>
        <authorList>
            <consortium name="The Broad Institute Genomics Platform"/>
            <consortium name="The Broad Institute Genome Sequencing Center for Infectious Disease"/>
            <person name="Wu L."/>
            <person name="Ma J."/>
        </authorList>
    </citation>
    <scope>NUCLEOTIDE SEQUENCE [LARGE SCALE GENOMIC DNA]</scope>
    <source>
        <strain evidence="9">CCUG 39402</strain>
    </source>
</reference>
<keyword evidence="9" id="KW-1185">Reference proteome</keyword>
<sequence length="368" mass="41032">MFAYNAWYMGAWADEVKPQGLLGRILLNLPVVFYRTEDGTALALEDRCCHRALPLSHGCVVGDQLQCGYHGLVYDRNGLCVKVPGQERVPAQAKVRSYPVVEQDDMLWIWMGDPALADPALIARHPWHNDPGWAWVKDRYSIKANYQLITDNLMDLTHVGYVHQRTIGGTPQAHSDADTKTTRSETGVSVARWMMDSVPPPSYVAAHKFNTPTVDRWMEIDFLPPAAVRIHTGAKDVNSGAREGDRTGGFAFMGLNLQTPETEKTTHYFWSGARTCAPGESGHVKVREQLMQSLPLTFGEDKVVVEAQQEAIDRQEDAPLVMIASDAGLVHARRLVSAMIENEQKNRARAGSDEKPLQFARQPQEQTS</sequence>
<dbReference type="InterPro" id="IPR036922">
    <property type="entry name" value="Rieske_2Fe-2S_sf"/>
</dbReference>
<evidence type="ECO:0000259" key="7">
    <source>
        <dbReference type="PROSITE" id="PS51296"/>
    </source>
</evidence>
<keyword evidence="5" id="KW-0411">Iron-sulfur</keyword>
<evidence type="ECO:0000256" key="1">
    <source>
        <dbReference type="ARBA" id="ARBA00022714"/>
    </source>
</evidence>
<evidence type="ECO:0000256" key="4">
    <source>
        <dbReference type="ARBA" id="ARBA00023004"/>
    </source>
</evidence>
<accession>A0ABW1U582</accession>
<comment type="caution">
    <text evidence="8">The sequence shown here is derived from an EMBL/GenBank/DDBJ whole genome shotgun (WGS) entry which is preliminary data.</text>
</comment>
<dbReference type="SUPFAM" id="SSF50022">
    <property type="entry name" value="ISP domain"/>
    <property type="match status" value="1"/>
</dbReference>
<dbReference type="InterPro" id="IPR050584">
    <property type="entry name" value="Cholesterol_7-desaturase"/>
</dbReference>
<protein>
    <submittedName>
        <fullName evidence="8">Rieske 2Fe-2S domain-containing protein</fullName>
    </submittedName>
</protein>
<name>A0ABW1U582_9BURK</name>